<dbReference type="PANTHER" id="PTHR35126">
    <property type="entry name" value="SLR0598 PROTEIN"/>
    <property type="match status" value="1"/>
</dbReference>
<dbReference type="Gene3D" id="3.30.428.40">
    <property type="entry name" value="Protein of unknown function DUF3067"/>
    <property type="match status" value="1"/>
</dbReference>
<evidence type="ECO:0000256" key="1">
    <source>
        <dbReference type="SAM" id="MobiDB-lite"/>
    </source>
</evidence>
<feature type="compositionally biased region" description="Polar residues" evidence="1">
    <location>
        <begin position="1"/>
        <end position="22"/>
    </location>
</feature>
<dbReference type="EMBL" id="JALJOT010000003">
    <property type="protein sequence ID" value="KAK9917013.1"/>
    <property type="molecule type" value="Genomic_DNA"/>
</dbReference>
<dbReference type="PANTHER" id="PTHR35126:SF1">
    <property type="entry name" value="DUF3067 DOMAIN-CONTAINING PROTEIN"/>
    <property type="match status" value="1"/>
</dbReference>
<evidence type="ECO:0000313" key="2">
    <source>
        <dbReference type="EMBL" id="KAK9917013.1"/>
    </source>
</evidence>
<evidence type="ECO:0000313" key="3">
    <source>
        <dbReference type="Proteomes" id="UP001491310"/>
    </source>
</evidence>
<feature type="region of interest" description="Disordered" evidence="1">
    <location>
        <begin position="56"/>
        <end position="78"/>
    </location>
</feature>
<dbReference type="InterPro" id="IPR021420">
    <property type="entry name" value="DUF3067"/>
</dbReference>
<protein>
    <submittedName>
        <fullName evidence="2">Uncharacterized protein</fullName>
    </submittedName>
</protein>
<comment type="caution">
    <text evidence="2">The sequence shown here is derived from an EMBL/GenBank/DDBJ whole genome shotgun (WGS) entry which is preliminary data.</text>
</comment>
<dbReference type="Pfam" id="PF11267">
    <property type="entry name" value="DUF3067"/>
    <property type="match status" value="1"/>
</dbReference>
<keyword evidence="3" id="KW-1185">Reference proteome</keyword>
<name>A0ABR2YYW2_9CHLO</name>
<accession>A0ABR2YYW2</accession>
<sequence>MQQSTNIGSSSRVFSKTSTPFTSRRGRQRTCAGIGEDFRKALDSLAFENWAPRSSRAWRLPPQQQTQRSSPEAVEGSIDEGSISSLNARISQAGPVNLAAGEEESTSGVEDGQLAESFNKRLKELSGRSNEGFTGAFTGQYLRDAILKKYGKSYDLSIVRRQIPGKTLVALNVMWTHLEQQSFPMSEEEYDDKLDTIATYIDAWGQTQTVVDFFQQPAKSQRGLPSRPVVGCAVSIRLDLPPAVIEEWFG</sequence>
<reference evidence="2 3" key="1">
    <citation type="journal article" date="2024" name="Nat. Commun.">
        <title>Phylogenomics reveals the evolutionary origins of lichenization in chlorophyte algae.</title>
        <authorList>
            <person name="Puginier C."/>
            <person name="Libourel C."/>
            <person name="Otte J."/>
            <person name="Skaloud P."/>
            <person name="Haon M."/>
            <person name="Grisel S."/>
            <person name="Petersen M."/>
            <person name="Berrin J.G."/>
            <person name="Delaux P.M."/>
            <person name="Dal Grande F."/>
            <person name="Keller J."/>
        </authorList>
    </citation>
    <scope>NUCLEOTIDE SEQUENCE [LARGE SCALE GENOMIC DNA]</scope>
    <source>
        <strain evidence="2 3">SAG 216-7</strain>
    </source>
</reference>
<feature type="region of interest" description="Disordered" evidence="1">
    <location>
        <begin position="1"/>
        <end position="32"/>
    </location>
</feature>
<organism evidence="2 3">
    <name type="scientific">Coccomyxa subellipsoidea</name>
    <dbReference type="NCBI Taxonomy" id="248742"/>
    <lineage>
        <taxon>Eukaryota</taxon>
        <taxon>Viridiplantae</taxon>
        <taxon>Chlorophyta</taxon>
        <taxon>core chlorophytes</taxon>
        <taxon>Trebouxiophyceae</taxon>
        <taxon>Trebouxiophyceae incertae sedis</taxon>
        <taxon>Coccomyxaceae</taxon>
        <taxon>Coccomyxa</taxon>
    </lineage>
</organism>
<proteinExistence type="predicted"/>
<dbReference type="Proteomes" id="UP001491310">
    <property type="component" value="Unassembled WGS sequence"/>
</dbReference>
<gene>
    <name evidence="2" type="ORF">WJX75_009975</name>
</gene>